<dbReference type="EC" id="3.2.1.14" evidence="2"/>
<dbReference type="InterPro" id="IPR001223">
    <property type="entry name" value="Glyco_hydro18_cat"/>
</dbReference>
<keyword evidence="5 6" id="KW-0326">Glycosidase</keyword>
<feature type="domain" description="GH18" evidence="9">
    <location>
        <begin position="39"/>
        <end position="405"/>
    </location>
</feature>
<keyword evidence="4" id="KW-0119">Carbohydrate metabolism</keyword>
<protein>
    <recommendedName>
        <fullName evidence="2">chitinase</fullName>
        <ecNumber evidence="2">3.2.1.14</ecNumber>
    </recommendedName>
</protein>
<evidence type="ECO:0000256" key="6">
    <source>
        <dbReference type="RuleBase" id="RU000489"/>
    </source>
</evidence>
<keyword evidence="11" id="KW-1185">Reference proteome</keyword>
<dbReference type="SUPFAM" id="SSF54556">
    <property type="entry name" value="Chitinase insertion domain"/>
    <property type="match status" value="1"/>
</dbReference>
<evidence type="ECO:0000313" key="11">
    <source>
        <dbReference type="Proteomes" id="UP000239209"/>
    </source>
</evidence>
<comment type="caution">
    <text evidence="10">The sequence shown here is derived from an EMBL/GenBank/DDBJ whole genome shotgun (WGS) entry which is preliminary data.</text>
</comment>
<evidence type="ECO:0000256" key="1">
    <source>
        <dbReference type="ARBA" id="ARBA00000822"/>
    </source>
</evidence>
<dbReference type="InterPro" id="IPR001579">
    <property type="entry name" value="Glyco_hydro_18_chit_AS"/>
</dbReference>
<comment type="catalytic activity">
    <reaction evidence="1">
        <text>Random endo-hydrolysis of N-acetyl-beta-D-glucosaminide (1-&gt;4)-beta-linkages in chitin and chitodextrins.</text>
        <dbReference type="EC" id="3.2.1.14"/>
    </reaction>
</comment>
<dbReference type="Gene3D" id="3.20.20.80">
    <property type="entry name" value="Glycosidases"/>
    <property type="match status" value="1"/>
</dbReference>
<dbReference type="InterPro" id="IPR029070">
    <property type="entry name" value="Chitinase_insertion_sf"/>
</dbReference>
<proteinExistence type="inferred from homology"/>
<dbReference type="SUPFAM" id="SSF51445">
    <property type="entry name" value="(Trans)glycosidases"/>
    <property type="match status" value="1"/>
</dbReference>
<dbReference type="PROSITE" id="PS51910">
    <property type="entry name" value="GH18_2"/>
    <property type="match status" value="1"/>
</dbReference>
<dbReference type="EMBL" id="PVZG01000006">
    <property type="protein sequence ID" value="PRY29637.1"/>
    <property type="molecule type" value="Genomic_DNA"/>
</dbReference>
<name>A0A2T0S887_9ACTN</name>
<evidence type="ECO:0000256" key="3">
    <source>
        <dbReference type="ARBA" id="ARBA00022801"/>
    </source>
</evidence>
<feature type="chain" id="PRO_5015529397" description="chitinase" evidence="8">
    <location>
        <begin position="21"/>
        <end position="405"/>
    </location>
</feature>
<comment type="similarity">
    <text evidence="7">Belongs to the glycosyl hydrolase 18 family.</text>
</comment>
<dbReference type="PANTHER" id="PTHR11177:SF317">
    <property type="entry name" value="CHITINASE 12-RELATED"/>
    <property type="match status" value="1"/>
</dbReference>
<dbReference type="PROSITE" id="PS51257">
    <property type="entry name" value="PROKAR_LIPOPROTEIN"/>
    <property type="match status" value="1"/>
</dbReference>
<feature type="signal peptide" evidence="8">
    <location>
        <begin position="1"/>
        <end position="20"/>
    </location>
</feature>
<dbReference type="InterPro" id="IPR050314">
    <property type="entry name" value="Glycosyl_Hydrlase_18"/>
</dbReference>
<dbReference type="GO" id="GO:0005975">
    <property type="term" value="P:carbohydrate metabolic process"/>
    <property type="evidence" value="ECO:0007669"/>
    <property type="project" value="InterPro"/>
</dbReference>
<dbReference type="Gene3D" id="3.10.50.10">
    <property type="match status" value="1"/>
</dbReference>
<keyword evidence="4" id="KW-0624">Polysaccharide degradation</keyword>
<gene>
    <name evidence="10" type="ORF">CLV70_106359</name>
</gene>
<dbReference type="AlphaFoldDB" id="A0A2T0S887"/>
<reference evidence="10 11" key="1">
    <citation type="submission" date="2018-03" db="EMBL/GenBank/DDBJ databases">
        <title>Genomic Encyclopedia of Archaeal and Bacterial Type Strains, Phase II (KMG-II): from individual species to whole genera.</title>
        <authorList>
            <person name="Goeker M."/>
        </authorList>
    </citation>
    <scope>NUCLEOTIDE SEQUENCE [LARGE SCALE GENOMIC DNA]</scope>
    <source>
        <strain evidence="10 11">DSM 45348</strain>
    </source>
</reference>
<dbReference type="OrthoDB" id="9775889at2"/>
<dbReference type="Pfam" id="PF00704">
    <property type="entry name" value="Glyco_hydro_18"/>
    <property type="match status" value="1"/>
</dbReference>
<evidence type="ECO:0000256" key="4">
    <source>
        <dbReference type="ARBA" id="ARBA00023024"/>
    </source>
</evidence>
<dbReference type="GO" id="GO:0008843">
    <property type="term" value="F:endochitinase activity"/>
    <property type="evidence" value="ECO:0007669"/>
    <property type="project" value="UniProtKB-EC"/>
</dbReference>
<keyword evidence="8" id="KW-0732">Signal</keyword>
<dbReference type="InterPro" id="IPR017853">
    <property type="entry name" value="GH"/>
</dbReference>
<dbReference type="RefSeq" id="WP_106127254.1">
    <property type="nucleotide sequence ID" value="NZ_PVZG01000006.1"/>
</dbReference>
<dbReference type="PROSITE" id="PS01095">
    <property type="entry name" value="GH18_1"/>
    <property type="match status" value="1"/>
</dbReference>
<dbReference type="PANTHER" id="PTHR11177">
    <property type="entry name" value="CHITINASE"/>
    <property type="match status" value="1"/>
</dbReference>
<evidence type="ECO:0000256" key="2">
    <source>
        <dbReference type="ARBA" id="ARBA00012729"/>
    </source>
</evidence>
<sequence>MRVVPVLAAVAALLAGCSAAAGPAPAPAVPSAAAPAPAPSVVAYFTDWGVYARNFQVRDVDRSGAADRLTHLVYAFGKVSGGACTTGDAWADFQKPIGAAAAVDGVADTRGTGLRGNFGQLRKLKERHPRLRILWSFGGWTGSKGFADAARDPAAFARSCAALLRDPRWAGLFDGIDVDWEYPNTCGLTCDSSGPSALAGLLAALRAELGPDALVTAAVPADPGKLAATDYAAAARPATWLSAMTYDFFGTGDTPGPTAPHSPLTAYPGIPRETATTDAAVRELAGRGVPKEKILLGLGFYGRGWAGVTSAEPGGPAAGPAPGSYEKGMEDYDVLRESCPPTGIVGGTAYALCRGQWWSYDTPGTIKTKMAYARSTGLGGAFAWELSGDTPDAQLVSAMADGLTR</sequence>
<evidence type="ECO:0000256" key="7">
    <source>
        <dbReference type="RuleBase" id="RU004453"/>
    </source>
</evidence>
<dbReference type="GO" id="GO:0008061">
    <property type="term" value="F:chitin binding"/>
    <property type="evidence" value="ECO:0007669"/>
    <property type="project" value="InterPro"/>
</dbReference>
<keyword evidence="4" id="KW-0146">Chitin degradation</keyword>
<evidence type="ECO:0000259" key="9">
    <source>
        <dbReference type="PROSITE" id="PS51910"/>
    </source>
</evidence>
<evidence type="ECO:0000256" key="8">
    <source>
        <dbReference type="SAM" id="SignalP"/>
    </source>
</evidence>
<dbReference type="GO" id="GO:0006032">
    <property type="term" value="P:chitin catabolic process"/>
    <property type="evidence" value="ECO:0007669"/>
    <property type="project" value="UniProtKB-KW"/>
</dbReference>
<accession>A0A2T0S887</accession>
<dbReference type="Proteomes" id="UP000239209">
    <property type="component" value="Unassembled WGS sequence"/>
</dbReference>
<evidence type="ECO:0000256" key="5">
    <source>
        <dbReference type="ARBA" id="ARBA00023295"/>
    </source>
</evidence>
<dbReference type="InterPro" id="IPR011583">
    <property type="entry name" value="Chitinase_II/V-like_cat"/>
</dbReference>
<organism evidence="10 11">
    <name type="scientific">Pseudosporangium ferrugineum</name>
    <dbReference type="NCBI Taxonomy" id="439699"/>
    <lineage>
        <taxon>Bacteria</taxon>
        <taxon>Bacillati</taxon>
        <taxon>Actinomycetota</taxon>
        <taxon>Actinomycetes</taxon>
        <taxon>Micromonosporales</taxon>
        <taxon>Micromonosporaceae</taxon>
        <taxon>Pseudosporangium</taxon>
    </lineage>
</organism>
<evidence type="ECO:0000313" key="10">
    <source>
        <dbReference type="EMBL" id="PRY29637.1"/>
    </source>
</evidence>
<dbReference type="SMART" id="SM00636">
    <property type="entry name" value="Glyco_18"/>
    <property type="match status" value="1"/>
</dbReference>
<keyword evidence="3 6" id="KW-0378">Hydrolase</keyword>